<name>A0A3D2XBR0_9FIRM</name>
<evidence type="ECO:0000313" key="1">
    <source>
        <dbReference type="EMBL" id="HCL04384.1"/>
    </source>
</evidence>
<accession>A0A3D2XBR0</accession>
<dbReference type="EMBL" id="DPVV01000612">
    <property type="protein sequence ID" value="HCL04384.1"/>
    <property type="molecule type" value="Genomic_DNA"/>
</dbReference>
<comment type="caution">
    <text evidence="1">The sequence shown here is derived from an EMBL/GenBank/DDBJ whole genome shotgun (WGS) entry which is preliminary data.</text>
</comment>
<evidence type="ECO:0000313" key="2">
    <source>
        <dbReference type="Proteomes" id="UP000262969"/>
    </source>
</evidence>
<dbReference type="SUPFAM" id="SSF48239">
    <property type="entry name" value="Terpenoid cyclases/Protein prenyltransferases"/>
    <property type="match status" value="1"/>
</dbReference>
<protein>
    <recommendedName>
        <fullName evidence="3">Heparinase II/III family protein</fullName>
    </recommendedName>
</protein>
<dbReference type="InterPro" id="IPR008930">
    <property type="entry name" value="Terpenoid_cyclase/PrenylTrfase"/>
</dbReference>
<dbReference type="Proteomes" id="UP000262969">
    <property type="component" value="Unassembled WGS sequence"/>
</dbReference>
<gene>
    <name evidence="1" type="ORF">DHW61_18575</name>
</gene>
<sequence>MNRYLNHLIRSTERSVEDFLRLQIQLPGSFESGRIQSEILEGKPTIYALAQAVAVYEQQNSKFYRSKKLYEAINNALDFIKRYQREDGSFDYPSCNFQSAADTSFCFKRLMYGYRLIEKYDDTEEGEVLKNKYLFIMKKALDAIVIGGFHTPNHRWGICAALLQGANLFRFDVEFSEKLKNRASEYLREGIDGNEDGEYAERSTGNYNAVVNNSMITMFEETKDITFLGYVKRNLHMMLTYIDSDDSIFTQNSTRQDQGKKEYADKYFYQFLYMASQKVELEESLRKEFDAAAHKIIKDNVERGDIAPDCLFYLMLHDFMLQHEFKQYGFLETYRVHYKDSGVVRVKNHNFCYSILHGKHNFLFIKFKDTPIYVRIGESIGPIRAFASDTIEVLQDDKECVLTSEVESQYYLPFKEAPESNDWWKMDHTKREILVTSILKIQVRIKELEDGIRLHVSGAGLDRVPLRIQVCIPDGSIIENEMLYMKTVKGEGMVLRNGLIHVHHDVNNLTIGPGFGTHEFCGHYNGEERNTDGYTLFFNEYTPFKKQLEIRLNEE</sequence>
<evidence type="ECO:0008006" key="3">
    <source>
        <dbReference type="Google" id="ProtNLM"/>
    </source>
</evidence>
<proteinExistence type="predicted"/>
<dbReference type="AlphaFoldDB" id="A0A3D2XBR0"/>
<organism evidence="1 2">
    <name type="scientific">Lachnoclostridium phytofermentans</name>
    <dbReference type="NCBI Taxonomy" id="66219"/>
    <lineage>
        <taxon>Bacteria</taxon>
        <taxon>Bacillati</taxon>
        <taxon>Bacillota</taxon>
        <taxon>Clostridia</taxon>
        <taxon>Lachnospirales</taxon>
        <taxon>Lachnospiraceae</taxon>
    </lineage>
</organism>
<reference evidence="1 2" key="1">
    <citation type="journal article" date="2018" name="Nat. Biotechnol.">
        <title>A standardized bacterial taxonomy based on genome phylogeny substantially revises the tree of life.</title>
        <authorList>
            <person name="Parks D.H."/>
            <person name="Chuvochina M."/>
            <person name="Waite D.W."/>
            <person name="Rinke C."/>
            <person name="Skarshewski A."/>
            <person name="Chaumeil P.A."/>
            <person name="Hugenholtz P."/>
        </authorList>
    </citation>
    <scope>NUCLEOTIDE SEQUENCE [LARGE SCALE GENOMIC DNA]</scope>
    <source>
        <strain evidence="1">UBA11728</strain>
    </source>
</reference>